<comment type="catalytic activity">
    <reaction evidence="1">
        <text>D-fructose 6-phosphate + L-glutamine = D-glucosamine 6-phosphate + L-glutamate</text>
        <dbReference type="Rhea" id="RHEA:13237"/>
        <dbReference type="ChEBI" id="CHEBI:29985"/>
        <dbReference type="ChEBI" id="CHEBI:58359"/>
        <dbReference type="ChEBI" id="CHEBI:58725"/>
        <dbReference type="ChEBI" id="CHEBI:61527"/>
        <dbReference type="EC" id="2.6.1.16"/>
    </reaction>
</comment>
<feature type="domain" description="SIS" evidence="6">
    <location>
        <begin position="48"/>
        <end position="202"/>
    </location>
</feature>
<evidence type="ECO:0000256" key="1">
    <source>
        <dbReference type="ARBA" id="ARBA00001031"/>
    </source>
</evidence>
<dbReference type="Proteomes" id="UP001501576">
    <property type="component" value="Unassembled WGS sequence"/>
</dbReference>
<dbReference type="CDD" id="cd05008">
    <property type="entry name" value="SIS_GlmS_GlmD_1"/>
    <property type="match status" value="1"/>
</dbReference>
<comment type="caution">
    <text evidence="7">The sequence shown here is derived from an EMBL/GenBank/DDBJ whole genome shotgun (WGS) entry which is preliminary data.</text>
</comment>
<evidence type="ECO:0000256" key="3">
    <source>
        <dbReference type="ARBA" id="ARBA00016090"/>
    </source>
</evidence>
<dbReference type="EMBL" id="BAAABZ010000002">
    <property type="protein sequence ID" value="GAA0505591.1"/>
    <property type="molecule type" value="Genomic_DNA"/>
</dbReference>
<dbReference type="PROSITE" id="PS51464">
    <property type="entry name" value="SIS"/>
    <property type="match status" value="2"/>
</dbReference>
<dbReference type="InterPro" id="IPR001347">
    <property type="entry name" value="SIS_dom"/>
</dbReference>
<dbReference type="InterPro" id="IPR035466">
    <property type="entry name" value="GlmS/AgaS_SIS"/>
</dbReference>
<protein>
    <recommendedName>
        <fullName evidence="3">Glutamine--fructose-6-phosphate aminotransferase [isomerizing]</fullName>
        <ecNumber evidence="2">2.6.1.16</ecNumber>
    </recommendedName>
</protein>
<dbReference type="Pfam" id="PF01380">
    <property type="entry name" value="SIS"/>
    <property type="match status" value="2"/>
</dbReference>
<name>A0ABN1BUE1_9ACTN</name>
<dbReference type="PANTHER" id="PTHR10937">
    <property type="entry name" value="GLUCOSAMINE--FRUCTOSE-6-PHOSPHATE AMINOTRANSFERASE, ISOMERIZING"/>
    <property type="match status" value="1"/>
</dbReference>
<feature type="domain" description="SIS" evidence="6">
    <location>
        <begin position="232"/>
        <end position="370"/>
    </location>
</feature>
<gene>
    <name evidence="7" type="ORF">GCM10010390_05620</name>
</gene>
<sequence length="379" mass="40685">MIPGAGHHPRREEGRGAMEPIQPDVMVRQVEALSTDLRTRTDLFTNRVSTLLSPAEWESIDAVILTGNGDSHHAACAAEMTFETFAEVTCEPLSAWRFLRYSPPLGRRTGEGRTLVIATSASGGTKGVVQAIERAKADGALTVALTGTPGSAVIRAADRFLLVDLEHPERSPGIRTYQASVLGMLLIALQLAEARRADSFEAAAAGLRRELSGLADTMDATTKAIKERCARLAEVIAKAPVVTMVGSGPNHGTAQYGAAKLAEAAGVFAAGQDLEEWSHVERFAYPVDMPVFIIAPPGRSQQRATRLAEQASRLGRHVIAVVDGNETDLIAHADAVLPVHGTVREEFSPLLYHLFAGYTASYTAQRLERLPFQADRSSS</sequence>
<dbReference type="SUPFAM" id="SSF53697">
    <property type="entry name" value="SIS domain"/>
    <property type="match status" value="1"/>
</dbReference>
<dbReference type="Gene3D" id="3.40.50.10490">
    <property type="entry name" value="Glucose-6-phosphate isomerase like protein, domain 1"/>
    <property type="match status" value="2"/>
</dbReference>
<proteinExistence type="predicted"/>
<keyword evidence="4" id="KW-0677">Repeat</keyword>
<accession>A0ABN1BUE1</accession>
<evidence type="ECO:0000313" key="8">
    <source>
        <dbReference type="Proteomes" id="UP001501576"/>
    </source>
</evidence>
<reference evidence="7 8" key="1">
    <citation type="journal article" date="2019" name="Int. J. Syst. Evol. Microbiol.">
        <title>The Global Catalogue of Microorganisms (GCM) 10K type strain sequencing project: providing services to taxonomists for standard genome sequencing and annotation.</title>
        <authorList>
            <consortium name="The Broad Institute Genomics Platform"/>
            <consortium name="The Broad Institute Genome Sequencing Center for Infectious Disease"/>
            <person name="Wu L."/>
            <person name="Ma J."/>
        </authorList>
    </citation>
    <scope>NUCLEOTIDE SEQUENCE [LARGE SCALE GENOMIC DNA]</scope>
    <source>
        <strain evidence="7 8">JCM 5052</strain>
    </source>
</reference>
<evidence type="ECO:0000313" key="7">
    <source>
        <dbReference type="EMBL" id="GAA0505591.1"/>
    </source>
</evidence>
<feature type="region of interest" description="Disordered" evidence="5">
    <location>
        <begin position="1"/>
        <end position="22"/>
    </location>
</feature>
<keyword evidence="8" id="KW-1185">Reference proteome</keyword>
<dbReference type="EC" id="2.6.1.16" evidence="2"/>
<dbReference type="PANTHER" id="PTHR10937:SF0">
    <property type="entry name" value="GLUTAMINE--FRUCTOSE-6-PHOSPHATE TRANSAMINASE (ISOMERIZING)"/>
    <property type="match status" value="1"/>
</dbReference>
<organism evidence="7 8">
    <name type="scientific">Streptomyces mordarskii</name>
    <dbReference type="NCBI Taxonomy" id="1226758"/>
    <lineage>
        <taxon>Bacteria</taxon>
        <taxon>Bacillati</taxon>
        <taxon>Actinomycetota</taxon>
        <taxon>Actinomycetes</taxon>
        <taxon>Kitasatosporales</taxon>
        <taxon>Streptomycetaceae</taxon>
        <taxon>Streptomyces</taxon>
    </lineage>
</organism>
<evidence type="ECO:0000256" key="4">
    <source>
        <dbReference type="ARBA" id="ARBA00022737"/>
    </source>
</evidence>
<evidence type="ECO:0000259" key="6">
    <source>
        <dbReference type="PROSITE" id="PS51464"/>
    </source>
</evidence>
<evidence type="ECO:0000256" key="2">
    <source>
        <dbReference type="ARBA" id="ARBA00012916"/>
    </source>
</evidence>
<evidence type="ECO:0000256" key="5">
    <source>
        <dbReference type="SAM" id="MobiDB-lite"/>
    </source>
</evidence>
<dbReference type="InterPro" id="IPR046348">
    <property type="entry name" value="SIS_dom_sf"/>
</dbReference>